<proteinExistence type="inferred from homology"/>
<sequence length="86" mass="9958">MVKVTIYTTRTCPFCHRAKYLLDKKKAVYEEIDVGNDPARRQEMIQRSGRNTVPQIFINDFHVGGCDELYELDLESKLDPLLDQPA</sequence>
<feature type="domain" description="Glutaredoxin" evidence="7">
    <location>
        <begin position="4"/>
        <end position="63"/>
    </location>
</feature>
<gene>
    <name evidence="8" type="ORF">ADINL_2642</name>
</gene>
<dbReference type="InterPro" id="IPR011900">
    <property type="entry name" value="GRX_bact"/>
</dbReference>
<dbReference type="PANTHER" id="PTHR34386:SF1">
    <property type="entry name" value="GLUTAREDOXIN-LIKE PROTEIN NRDH"/>
    <property type="match status" value="1"/>
</dbReference>
<dbReference type="GO" id="GO:0045454">
    <property type="term" value="P:cell redox homeostasis"/>
    <property type="evidence" value="ECO:0007669"/>
    <property type="project" value="InterPro"/>
</dbReference>
<dbReference type="NCBIfam" id="TIGR02181">
    <property type="entry name" value="GRX_bact"/>
    <property type="match status" value="1"/>
</dbReference>
<keyword evidence="9" id="KW-1185">Reference proteome</keyword>
<name>A0A063Y269_9GAMM</name>
<dbReference type="Proteomes" id="UP000027318">
    <property type="component" value="Unassembled WGS sequence"/>
</dbReference>
<dbReference type="RefSeq" id="WP_036549003.1">
    <property type="nucleotide sequence ID" value="NZ_JMSZ01000034.1"/>
</dbReference>
<dbReference type="PROSITE" id="PS51354">
    <property type="entry name" value="GLUTAREDOXIN_2"/>
    <property type="match status" value="1"/>
</dbReference>
<evidence type="ECO:0000313" key="9">
    <source>
        <dbReference type="Proteomes" id="UP000027318"/>
    </source>
</evidence>
<evidence type="ECO:0000256" key="1">
    <source>
        <dbReference type="ARBA" id="ARBA00007787"/>
    </source>
</evidence>
<dbReference type="CDD" id="cd03418">
    <property type="entry name" value="GRX_GRXb_1_3_like"/>
    <property type="match status" value="1"/>
</dbReference>
<dbReference type="SUPFAM" id="SSF52833">
    <property type="entry name" value="Thioredoxin-like"/>
    <property type="match status" value="1"/>
</dbReference>
<dbReference type="STRING" id="267850.ADINL_2642"/>
<dbReference type="InterPro" id="IPR011767">
    <property type="entry name" value="GLR_AS"/>
</dbReference>
<evidence type="ECO:0000256" key="6">
    <source>
        <dbReference type="RuleBase" id="RU364065"/>
    </source>
</evidence>
<dbReference type="Pfam" id="PF00462">
    <property type="entry name" value="Glutaredoxin"/>
    <property type="match status" value="1"/>
</dbReference>
<protein>
    <recommendedName>
        <fullName evidence="6">Glutaredoxin</fullName>
    </recommendedName>
</protein>
<keyword evidence="2 6" id="KW-0813">Transport</keyword>
<dbReference type="GO" id="GO:0015038">
    <property type="term" value="F:glutathione disulfide oxidoreductase activity"/>
    <property type="evidence" value="ECO:0007669"/>
    <property type="project" value="UniProtKB-UniRule"/>
</dbReference>
<dbReference type="PROSITE" id="PS00195">
    <property type="entry name" value="GLUTAREDOXIN_1"/>
    <property type="match status" value="1"/>
</dbReference>
<dbReference type="PANTHER" id="PTHR34386">
    <property type="entry name" value="GLUTAREDOXIN"/>
    <property type="match status" value="1"/>
</dbReference>
<dbReference type="InterPro" id="IPR002109">
    <property type="entry name" value="Glutaredoxin"/>
</dbReference>
<evidence type="ECO:0000256" key="5">
    <source>
        <dbReference type="ARBA" id="ARBA00023284"/>
    </source>
</evidence>
<dbReference type="PRINTS" id="PR00160">
    <property type="entry name" value="GLUTAREDOXIN"/>
</dbReference>
<evidence type="ECO:0000256" key="4">
    <source>
        <dbReference type="ARBA" id="ARBA00023157"/>
    </source>
</evidence>
<dbReference type="GO" id="GO:0009055">
    <property type="term" value="F:electron transfer activity"/>
    <property type="evidence" value="ECO:0007669"/>
    <property type="project" value="TreeGrafter"/>
</dbReference>
<dbReference type="FunFam" id="3.40.30.10:FF:000018">
    <property type="entry name" value="Glutaredoxin"/>
    <property type="match status" value="1"/>
</dbReference>
<accession>A0A063Y269</accession>
<dbReference type="Gene3D" id="3.40.30.10">
    <property type="entry name" value="Glutaredoxin"/>
    <property type="match status" value="1"/>
</dbReference>
<evidence type="ECO:0000313" key="8">
    <source>
        <dbReference type="EMBL" id="KDE38856.1"/>
    </source>
</evidence>
<keyword evidence="5 6" id="KW-0676">Redox-active center</keyword>
<evidence type="ECO:0000259" key="7">
    <source>
        <dbReference type="Pfam" id="PF00462"/>
    </source>
</evidence>
<comment type="similarity">
    <text evidence="1 6">Belongs to the glutaredoxin family.</text>
</comment>
<evidence type="ECO:0000256" key="3">
    <source>
        <dbReference type="ARBA" id="ARBA00022982"/>
    </source>
</evidence>
<dbReference type="InterPro" id="IPR051548">
    <property type="entry name" value="Grx-like_ET"/>
</dbReference>
<evidence type="ECO:0000256" key="2">
    <source>
        <dbReference type="ARBA" id="ARBA00022448"/>
    </source>
</evidence>
<organism evidence="8 9">
    <name type="scientific">Nitrincola lacisaponensis</name>
    <dbReference type="NCBI Taxonomy" id="267850"/>
    <lineage>
        <taxon>Bacteria</taxon>
        <taxon>Pseudomonadati</taxon>
        <taxon>Pseudomonadota</taxon>
        <taxon>Gammaproteobacteria</taxon>
        <taxon>Oceanospirillales</taxon>
        <taxon>Oceanospirillaceae</taxon>
        <taxon>Nitrincola</taxon>
    </lineage>
</organism>
<dbReference type="EMBL" id="JMSZ01000034">
    <property type="protein sequence ID" value="KDE38856.1"/>
    <property type="molecule type" value="Genomic_DNA"/>
</dbReference>
<dbReference type="AlphaFoldDB" id="A0A063Y269"/>
<keyword evidence="3 6" id="KW-0249">Electron transport</keyword>
<dbReference type="OrthoDB" id="9814618at2"/>
<keyword evidence="4" id="KW-1015">Disulfide bond</keyword>
<keyword evidence="6" id="KW-0963">Cytoplasm</keyword>
<dbReference type="InterPro" id="IPR036249">
    <property type="entry name" value="Thioredoxin-like_sf"/>
</dbReference>
<dbReference type="InterPro" id="IPR014025">
    <property type="entry name" value="Glutaredoxin_subgr"/>
</dbReference>
<comment type="function">
    <text evidence="6">Has a glutathione-disulfide oxidoreductase activity in the presence of NADPH and glutathione reductase. Reduces low molecular weight disulfides and proteins.</text>
</comment>
<reference evidence="8 9" key="1">
    <citation type="journal article" date="2005" name="Int. J. Syst. Evol. Microbiol.">
        <title>Nitrincola lacisaponensis gen. nov., sp. nov., a novel alkaliphilic bacterium isolated from an alkaline, saline lake.</title>
        <authorList>
            <person name="Dimitriu P.A."/>
            <person name="Shukla S.K."/>
            <person name="Conradt J."/>
            <person name="Marquez M.C."/>
            <person name="Ventosa A."/>
            <person name="Maglia A."/>
            <person name="Peyton B.M."/>
            <person name="Pinkart H.C."/>
            <person name="Mormile M.R."/>
        </authorList>
    </citation>
    <scope>NUCLEOTIDE SEQUENCE [LARGE SCALE GENOMIC DNA]</scope>
    <source>
        <strain evidence="8 9">4CA</strain>
    </source>
</reference>
<comment type="caution">
    <text evidence="8">The sequence shown here is derived from an EMBL/GenBank/DDBJ whole genome shotgun (WGS) entry which is preliminary data.</text>
</comment>